<proteinExistence type="predicted"/>
<reference evidence="1 2" key="1">
    <citation type="journal article" date="2019" name="bioRxiv">
        <title>Genomics, evolutionary history and diagnostics of the Alternaria alternata species group including apple and Asian pear pathotypes.</title>
        <authorList>
            <person name="Armitage A.D."/>
            <person name="Cockerton H.M."/>
            <person name="Sreenivasaprasad S."/>
            <person name="Woodhall J.W."/>
            <person name="Lane C.R."/>
            <person name="Harrison R.J."/>
            <person name="Clarkson J.P."/>
        </authorList>
    </citation>
    <scope>NUCLEOTIDE SEQUENCE [LARGE SCALE GENOMIC DNA]</scope>
    <source>
        <strain evidence="1 2">FERA 650</strain>
    </source>
</reference>
<protein>
    <submittedName>
        <fullName evidence="1">Uncharacterized protein</fullName>
    </submittedName>
</protein>
<organism evidence="1 2">
    <name type="scientific">Alternaria gaisen</name>
    <dbReference type="NCBI Taxonomy" id="167740"/>
    <lineage>
        <taxon>Eukaryota</taxon>
        <taxon>Fungi</taxon>
        <taxon>Dikarya</taxon>
        <taxon>Ascomycota</taxon>
        <taxon>Pezizomycotina</taxon>
        <taxon>Dothideomycetes</taxon>
        <taxon>Pleosporomycetidae</taxon>
        <taxon>Pleosporales</taxon>
        <taxon>Pleosporineae</taxon>
        <taxon>Pleosporaceae</taxon>
        <taxon>Alternaria</taxon>
        <taxon>Alternaria sect. Alternaria</taxon>
    </lineage>
</organism>
<sequence length="646" mass="73588">MHSSTLYSAISYTWGDLNKTKGLIVNGEWLACPAAVQNIVLDRASYSCERYIWIDFVCINQDDIDERNQQVKLMRDIYATADRVIVWLGNDSGADLALNLLYELRDLVLRTPESSTLDEIQFSPRQHLYSNEWTALSKLLNHAYWTRTWIIQEIAAAQRVHVMYSRRYLQWEYLAAFAMTFYTPDRKNFTHFREMIATGLPLPSGISQIMHLATIRVQIQEGEALRLEQMIEKFHSCRASDPRDRIYGIQGITTANEAAQLLPDYRKSVEEVYMRTTLYMMELEYPFYPLHFAGVGNLGRIPTLPSWVPDFSSGRHHATLGHWANDSETDYFASGHDFSKRYSFHSIEDRLSVRGYLIDKIAQVNTVHLRRPPDQSTADYPYGTLAIDLANWEHEARAMISREPDPYPMLINKSGFQSRDEAFARTLIADLGTKPTHHRPASAAHIKSFRAHEQLGKSFEHAARLLRGVSEPQTGEIAAAMSFFDRLSRVSRTAVPTDRELSSLLVDIGVRKDLSPVLIMGLLQLQVEVQRWLGDALLWKYRMGQACIGRSFAITEKGYMSLVPEGTVAGDDLVVFIGMQTPVVVRRYGAQSPLRMRAQLVGEVSLSVYMTTYCVHKCNGADSLVDSAICMALWMGKLLIFRIRTM</sequence>
<evidence type="ECO:0000313" key="2">
    <source>
        <dbReference type="Proteomes" id="UP000293547"/>
    </source>
</evidence>
<dbReference type="Proteomes" id="UP000293547">
    <property type="component" value="Unassembled WGS sequence"/>
</dbReference>
<name>A0ACB6F7H3_9PLEO</name>
<dbReference type="EMBL" id="PDWZ02000013">
    <property type="protein sequence ID" value="KAB2100253.1"/>
    <property type="molecule type" value="Genomic_DNA"/>
</dbReference>
<comment type="caution">
    <text evidence="1">The sequence shown here is derived from an EMBL/GenBank/DDBJ whole genome shotgun (WGS) entry which is preliminary data.</text>
</comment>
<keyword evidence="2" id="KW-1185">Reference proteome</keyword>
<gene>
    <name evidence="1" type="ORF">AG0111_0g11195</name>
</gene>
<evidence type="ECO:0000313" key="1">
    <source>
        <dbReference type="EMBL" id="KAB2100253.1"/>
    </source>
</evidence>
<accession>A0ACB6F7H3</accession>